<dbReference type="InterPro" id="IPR036922">
    <property type="entry name" value="Rieske_2Fe-2S_sf"/>
</dbReference>
<dbReference type="Proteomes" id="UP001595615">
    <property type="component" value="Unassembled WGS sequence"/>
</dbReference>
<dbReference type="Pfam" id="PF00355">
    <property type="entry name" value="Rieske"/>
    <property type="match status" value="1"/>
</dbReference>
<evidence type="ECO:0000313" key="8">
    <source>
        <dbReference type="EMBL" id="MFC3712910.1"/>
    </source>
</evidence>
<evidence type="ECO:0000256" key="2">
    <source>
        <dbReference type="ARBA" id="ARBA00022714"/>
    </source>
</evidence>
<dbReference type="PANTHER" id="PTHR43756:SF1">
    <property type="entry name" value="3-PHENYLPROPIONATE_CINNAMIC ACID DIOXYGENASE SUBUNIT ALPHA"/>
    <property type="match status" value="1"/>
</dbReference>
<gene>
    <name evidence="8" type="ORF">ACFOMD_10030</name>
</gene>
<dbReference type="InterPro" id="IPR017941">
    <property type="entry name" value="Rieske_2Fe-2S"/>
</dbReference>
<accession>A0ABV7XBT7</accession>
<keyword evidence="5" id="KW-0408">Iron</keyword>
<dbReference type="EMBL" id="JBHRXV010000009">
    <property type="protein sequence ID" value="MFC3712910.1"/>
    <property type="molecule type" value="Genomic_DNA"/>
</dbReference>
<dbReference type="SUPFAM" id="SSF55961">
    <property type="entry name" value="Bet v1-like"/>
    <property type="match status" value="1"/>
</dbReference>
<dbReference type="InterPro" id="IPR015879">
    <property type="entry name" value="Ring_hydroxy_dOase_asu_C_dom"/>
</dbReference>
<feature type="domain" description="Rieske" evidence="7">
    <location>
        <begin position="51"/>
        <end position="161"/>
    </location>
</feature>
<dbReference type="CDD" id="cd03469">
    <property type="entry name" value="Rieske_RO_Alpha_N"/>
    <property type="match status" value="1"/>
</dbReference>
<evidence type="ECO:0000256" key="6">
    <source>
        <dbReference type="ARBA" id="ARBA00023014"/>
    </source>
</evidence>
<dbReference type="PANTHER" id="PTHR43756">
    <property type="entry name" value="CHOLINE MONOOXYGENASE, CHLOROPLASTIC"/>
    <property type="match status" value="1"/>
</dbReference>
<dbReference type="PRINTS" id="PR00090">
    <property type="entry name" value="RNGDIOXGNASE"/>
</dbReference>
<name>A0ABV7XBT7_9SPHN</name>
<evidence type="ECO:0000256" key="5">
    <source>
        <dbReference type="ARBA" id="ARBA00023004"/>
    </source>
</evidence>
<dbReference type="Gene3D" id="2.102.10.10">
    <property type="entry name" value="Rieske [2Fe-2S] iron-sulphur domain"/>
    <property type="match status" value="1"/>
</dbReference>
<keyword evidence="9" id="KW-1185">Reference proteome</keyword>
<reference evidence="9" key="1">
    <citation type="journal article" date="2019" name="Int. J. Syst. Evol. Microbiol.">
        <title>The Global Catalogue of Microorganisms (GCM) 10K type strain sequencing project: providing services to taxonomists for standard genome sequencing and annotation.</title>
        <authorList>
            <consortium name="The Broad Institute Genomics Platform"/>
            <consortium name="The Broad Institute Genome Sequencing Center for Infectious Disease"/>
            <person name="Wu L."/>
            <person name="Ma J."/>
        </authorList>
    </citation>
    <scope>NUCLEOTIDE SEQUENCE [LARGE SCALE GENOMIC DNA]</scope>
    <source>
        <strain evidence="9">KCTC 42644</strain>
    </source>
</reference>
<organism evidence="8 9">
    <name type="scientific">Sphingoaurantiacus capsulatus</name>
    <dbReference type="NCBI Taxonomy" id="1771310"/>
    <lineage>
        <taxon>Bacteria</taxon>
        <taxon>Pseudomonadati</taxon>
        <taxon>Pseudomonadota</taxon>
        <taxon>Alphaproteobacteria</taxon>
        <taxon>Sphingomonadales</taxon>
        <taxon>Sphingosinicellaceae</taxon>
        <taxon>Sphingoaurantiacus</taxon>
    </lineage>
</organism>
<evidence type="ECO:0000256" key="1">
    <source>
        <dbReference type="ARBA" id="ARBA00008751"/>
    </source>
</evidence>
<keyword evidence="2" id="KW-0001">2Fe-2S</keyword>
<evidence type="ECO:0000256" key="4">
    <source>
        <dbReference type="ARBA" id="ARBA00023002"/>
    </source>
</evidence>
<dbReference type="SUPFAM" id="SSF50022">
    <property type="entry name" value="ISP domain"/>
    <property type="match status" value="1"/>
</dbReference>
<keyword evidence="6" id="KW-0411">Iron-sulfur</keyword>
<proteinExistence type="inferred from homology"/>
<keyword evidence="4" id="KW-0560">Oxidoreductase</keyword>
<sequence length="432" mass="48920">MFNESRTDTMPATEYVQIDPARGSFRVNRKAYADPQTFDAELERVFDRCWLYVGHESELAKPNSYLTRTIARRPLIFSRGADGAYRCFLNICPHRGAQIARERSGTAKSFTCIYHGWSWNNKGEMIHLQGADGFCEKFNSCGEVDLVSVPRIDSYRGLYFISFDPAIMSLSDYLADAKEYIDVIMDQSVADMEVVGGTQEYSIRCNWKGLAENSIDIYHGPGTHPSYIDYLVNASPGVTPDLSTAQGYVRKLSNGHGVAQYYGPWGRPVADWKPPLGEAVREQVEAKAQEVEARLGAERAERVTRQSFNLLIFPNLALLNIHAIAIRSFQPVRPGYMDAFMWMLSPKDDSEEMRSARLNNFLEFLGPGGFATPDDIEALETCQVSYELSSRQELWNEVSKGIPREDNEDWMDEGHMRGFWAQWNRLMSGEAA</sequence>
<evidence type="ECO:0000313" key="9">
    <source>
        <dbReference type="Proteomes" id="UP001595615"/>
    </source>
</evidence>
<comment type="caution">
    <text evidence="8">The sequence shown here is derived from an EMBL/GenBank/DDBJ whole genome shotgun (WGS) entry which is preliminary data.</text>
</comment>
<protein>
    <submittedName>
        <fullName evidence="8">Rieske 2Fe-2S domain-containing protein</fullName>
    </submittedName>
</protein>
<keyword evidence="3" id="KW-0479">Metal-binding</keyword>
<dbReference type="Pfam" id="PF00848">
    <property type="entry name" value="Ring_hydroxyl_A"/>
    <property type="match status" value="1"/>
</dbReference>
<dbReference type="PROSITE" id="PS51296">
    <property type="entry name" value="RIESKE"/>
    <property type="match status" value="1"/>
</dbReference>
<evidence type="ECO:0000256" key="3">
    <source>
        <dbReference type="ARBA" id="ARBA00022723"/>
    </source>
</evidence>
<dbReference type="InterPro" id="IPR001663">
    <property type="entry name" value="Rng_hydr_dOase-A"/>
</dbReference>
<evidence type="ECO:0000259" key="7">
    <source>
        <dbReference type="PROSITE" id="PS51296"/>
    </source>
</evidence>
<comment type="similarity">
    <text evidence="1">Belongs to the bacterial ring-hydroxylating dioxygenase alpha subunit family.</text>
</comment>
<dbReference type="Gene3D" id="3.90.380.10">
    <property type="entry name" value="Naphthalene 1,2-dioxygenase Alpha Subunit, Chain A, domain 1"/>
    <property type="match status" value="1"/>
</dbReference>